<dbReference type="EMBL" id="CM040982">
    <property type="protein sequence ID" value="MCJ8735439.1"/>
    <property type="molecule type" value="Genomic_DNA"/>
</dbReference>
<organism evidence="1 2">
    <name type="scientific">Pangasius djambal</name>
    <dbReference type="NCBI Taxonomy" id="1691987"/>
    <lineage>
        <taxon>Eukaryota</taxon>
        <taxon>Metazoa</taxon>
        <taxon>Chordata</taxon>
        <taxon>Craniata</taxon>
        <taxon>Vertebrata</taxon>
        <taxon>Euteleostomi</taxon>
        <taxon>Actinopterygii</taxon>
        <taxon>Neopterygii</taxon>
        <taxon>Teleostei</taxon>
        <taxon>Ostariophysi</taxon>
        <taxon>Siluriformes</taxon>
        <taxon>Pangasiidae</taxon>
        <taxon>Pangasius</taxon>
    </lineage>
</organism>
<proteinExistence type="predicted"/>
<reference evidence="1" key="1">
    <citation type="submission" date="2020-02" db="EMBL/GenBank/DDBJ databases">
        <title>Genome sequencing of the panga catfish, Pangasius djambal.</title>
        <authorList>
            <person name="Wen M."/>
            <person name="Zahm M."/>
            <person name="Roques C."/>
            <person name="Cabau C."/>
            <person name="Klopp C."/>
            <person name="Donnadieu C."/>
            <person name="Jouanno E."/>
            <person name="Avarre J.-C."/>
            <person name="Campet M."/>
            <person name="Ha T."/>
            <person name="Dugue R."/>
            <person name="Lampietro C."/>
            <person name="Louis A."/>
            <person name="Herpin A."/>
            <person name="Echchiki A."/>
            <person name="Berthelot C."/>
            <person name="Parey E."/>
            <person name="Roest-Crollius H."/>
            <person name="Braasch I."/>
            <person name="Postlethwait J.H."/>
            <person name="Bobe J."/>
            <person name="Montfort J."/>
            <person name="Bouchez O."/>
            <person name="Begum T."/>
            <person name="Schartl M."/>
            <person name="Gustiano R."/>
            <person name="Guiguen Y."/>
        </authorList>
    </citation>
    <scope>NUCLEOTIDE SEQUENCE</scope>
    <source>
        <strain evidence="1">Pdj_M5554</strain>
    </source>
</reference>
<accession>A0ACC5YIC9</accession>
<sequence length="840" mass="90961">MLSTTPGSLCSVRAIDQSLLLLRPENELNTESVFSMLPVQTLSGYPYNIYDEDSYQCLGNPPIMENRVAAPVARLTGYFPNYGTVDVYSTFRHIGIKILTNAIVRKPSECFNGLPISEAIAVGVPALLGREDVSGASGSSTGSVEPVVTIRKYFPETWIWDLVSVSQTGAMAVGKKVPDSITTWQAGAFCTSPVGFGVAPKTELTAFQPFFVSLTLPSSIIRGEVFTLKATVFNYLQSCMMSRTFSWTITPLVLGEVSINVTAEAMQSSTLCGVSPVTVPEKGRIDMVIKTLLVQAEGTKQYKSYNELLCPDRVAEKMVSLSLPAVLVDGSAIASVSVLGDLMGRALRNLVSLLAMPYGCGEQNMLLFAPNIFILQYLESTNQLTPQIRSTAETYLVSGYQGELAYKHTDGSYSAFGMSDASGNTWLTAFVMKSFGNAKRYIFVDQVFVDQAKAWLGQQQQANGCFASVGQLFHTDMKGGVNDEVTLSAYITAAMLEINYTVTDPVVSKSLECLRNAYSQVDSTYASALLFYTFTLAGDQGMRNTLISALNAKAIISGGGRHWSRVNDGSVTDSLEVEMTSYVLLALMSGPQLSGFDLGYSSSIVYWLSQQQNAFGGFASTQDTVVALQALAKYSLATYSPAGDVTVTITSPSGMITTFTITQSNRLLYQESQLQEVTGDYNIKAEGKGCVYVQFSLRYNIPPPPDQSSFTVSASASGNCKVPNPSLEVTVTVRYNGQRLETNMVIINVKLLSGFRVDETSVKLVNSKSDSTDGAVKRVDQADGEVIIYLNGLTNGKEKVYTLTIVQDIAVENLKPAVVKVYDYYETGDSAVTDYTSPCT</sequence>
<dbReference type="Proteomes" id="UP000830395">
    <property type="component" value="Chromosome 8"/>
</dbReference>
<name>A0ACC5YIC9_9TELE</name>
<comment type="caution">
    <text evidence="1">The sequence shown here is derived from an EMBL/GenBank/DDBJ whole genome shotgun (WGS) entry which is preliminary data.</text>
</comment>
<gene>
    <name evidence="1" type="ORF">PDJAM_G00246920</name>
</gene>
<evidence type="ECO:0000313" key="2">
    <source>
        <dbReference type="Proteomes" id="UP000830395"/>
    </source>
</evidence>
<evidence type="ECO:0000313" key="1">
    <source>
        <dbReference type="EMBL" id="MCJ8735439.1"/>
    </source>
</evidence>
<keyword evidence="2" id="KW-1185">Reference proteome</keyword>
<protein>
    <submittedName>
        <fullName evidence="1">Uncharacterized protein</fullName>
    </submittedName>
</protein>